<accession>A0A0F7HM50</accession>
<dbReference type="InterPro" id="IPR037523">
    <property type="entry name" value="VOC_core"/>
</dbReference>
<dbReference type="GO" id="GO:0016829">
    <property type="term" value="F:lyase activity"/>
    <property type="evidence" value="ECO:0007669"/>
    <property type="project" value="UniProtKB-KW"/>
</dbReference>
<dbReference type="EMBL" id="FOTB01000003">
    <property type="protein sequence ID" value="SFK73697.1"/>
    <property type="molecule type" value="Genomic_DNA"/>
</dbReference>
<reference evidence="5" key="2">
    <citation type="submission" date="2015-04" db="EMBL/GenBank/DDBJ databases">
        <title>Complete genome sequence of Salinicoccus halodurans strain H3B36, isolated from the Qaidam basin of China.</title>
        <authorList>
            <person name="Ma Y."/>
            <person name="Jiang K."/>
            <person name="Xue Y."/>
        </authorList>
    </citation>
    <scope>NUCLEOTIDE SEQUENCE [LARGE SCALE GENOMIC DNA]</scope>
    <source>
        <strain evidence="5">H3B36</strain>
    </source>
</reference>
<dbReference type="RefSeq" id="WP_046788960.1">
    <property type="nucleotide sequence ID" value="NZ_CP011366.1"/>
</dbReference>
<keyword evidence="4" id="KW-0456">Lyase</keyword>
<dbReference type="KEGG" id="shv:AAT16_00110"/>
<evidence type="ECO:0000259" key="1">
    <source>
        <dbReference type="PROSITE" id="PS51819"/>
    </source>
</evidence>
<gene>
    <name evidence="2" type="ORF">AAT16_00110</name>
    <name evidence="3" type="ORF">AAT16_14050</name>
    <name evidence="4" type="ORF">SAMN05216235_1385</name>
</gene>
<dbReference type="Pfam" id="PF00903">
    <property type="entry name" value="Glyoxalase"/>
    <property type="match status" value="1"/>
</dbReference>
<dbReference type="PANTHER" id="PTHR36437:SF2">
    <property type="entry name" value="GLYOXALASE_BLEOMYCIN RESISTANCE PROTEIN_DIOXYGENASE"/>
    <property type="match status" value="1"/>
</dbReference>
<protein>
    <submittedName>
        <fullName evidence="2">Glyoxalase</fullName>
    </submittedName>
    <submittedName>
        <fullName evidence="4">Lactoylglutathione lyase</fullName>
    </submittedName>
</protein>
<dbReference type="AlphaFoldDB" id="A0A0F7HM50"/>
<dbReference type="EMBL" id="CP011366">
    <property type="protein sequence ID" value="AKG72763.1"/>
    <property type="molecule type" value="Genomic_DNA"/>
</dbReference>
<evidence type="ECO:0000313" key="4">
    <source>
        <dbReference type="EMBL" id="SFK73697.1"/>
    </source>
</evidence>
<dbReference type="EMBL" id="CP011366">
    <property type="protein sequence ID" value="AKG75202.1"/>
    <property type="molecule type" value="Genomic_DNA"/>
</dbReference>
<proteinExistence type="predicted"/>
<name>A0A0F7HM50_9STAP</name>
<evidence type="ECO:0000313" key="6">
    <source>
        <dbReference type="Proteomes" id="UP000183090"/>
    </source>
</evidence>
<evidence type="ECO:0000313" key="5">
    <source>
        <dbReference type="Proteomes" id="UP000034029"/>
    </source>
</evidence>
<keyword evidence="5" id="KW-1185">Reference proteome</keyword>
<dbReference type="PANTHER" id="PTHR36437">
    <property type="entry name" value="GLYOXALASE/BLEOMYCIN RESISTANCE PROTEIN/DIOXYGENASE"/>
    <property type="match status" value="1"/>
</dbReference>
<feature type="domain" description="VOC" evidence="1">
    <location>
        <begin position="4"/>
        <end position="125"/>
    </location>
</feature>
<dbReference type="KEGG" id="shv:AAT16_14050"/>
<dbReference type="InterPro" id="IPR029068">
    <property type="entry name" value="Glyas_Bleomycin-R_OHBP_Dase"/>
</dbReference>
<reference evidence="4 6" key="3">
    <citation type="submission" date="2016-10" db="EMBL/GenBank/DDBJ databases">
        <authorList>
            <person name="Varghese N."/>
            <person name="Submissions S."/>
        </authorList>
    </citation>
    <scope>NUCLEOTIDE SEQUENCE [LARGE SCALE GENOMIC DNA]</scope>
    <source>
        <strain evidence="4 6">CGMCC 1.6501</strain>
    </source>
</reference>
<organism evidence="4 6">
    <name type="scientific">Salinicoccus halodurans</name>
    <dbReference type="NCBI Taxonomy" id="407035"/>
    <lineage>
        <taxon>Bacteria</taxon>
        <taxon>Bacillati</taxon>
        <taxon>Bacillota</taxon>
        <taxon>Bacilli</taxon>
        <taxon>Bacillales</taxon>
        <taxon>Staphylococcaceae</taxon>
        <taxon>Salinicoccus</taxon>
    </lineage>
</organism>
<dbReference type="Proteomes" id="UP000034029">
    <property type="component" value="Chromosome"/>
</dbReference>
<evidence type="ECO:0000313" key="3">
    <source>
        <dbReference type="EMBL" id="AKG75202.1"/>
    </source>
</evidence>
<reference evidence="2 5" key="1">
    <citation type="journal article" date="2015" name="Int. J. Syst. Evol. Microbiol.">
        <title>Complete genome sequence of Salinicoccus halodurans H3B36, isolated from the Qaidam Basin in China.</title>
        <authorList>
            <person name="Jiang K."/>
            <person name="Xue Y."/>
            <person name="Ma Y."/>
        </authorList>
    </citation>
    <scope>NUCLEOTIDE SEQUENCE [LARGE SCALE GENOMIC DNA]</scope>
    <source>
        <strain evidence="2 5">H3B36</strain>
    </source>
</reference>
<dbReference type="Proteomes" id="UP000183090">
    <property type="component" value="Unassembled WGS sequence"/>
</dbReference>
<evidence type="ECO:0000313" key="2">
    <source>
        <dbReference type="EMBL" id="AKG72763.1"/>
    </source>
</evidence>
<dbReference type="SUPFAM" id="SSF54593">
    <property type="entry name" value="Glyoxalase/Bleomycin resistance protein/Dihydroxybiphenyl dioxygenase"/>
    <property type="match status" value="1"/>
</dbReference>
<dbReference type="PROSITE" id="PS51819">
    <property type="entry name" value="VOC"/>
    <property type="match status" value="1"/>
</dbReference>
<dbReference type="OrthoDB" id="9803079at2"/>
<sequence>MIENLAGVMLYVDDQEESVEFWRDSLGFTVVSEEELPEGFKAVEIAPYADAETRITIFDKAFIKKHSPELSLDTPSLMFKTDDIESLHEEMKNKRITVGEMTDMGGGKVFNFADREENYFAVMETH</sequence>
<dbReference type="InterPro" id="IPR004360">
    <property type="entry name" value="Glyas_Fos-R_dOase_dom"/>
</dbReference>
<dbReference type="Gene3D" id="3.10.180.10">
    <property type="entry name" value="2,3-Dihydroxybiphenyl 1,2-Dioxygenase, domain 1"/>
    <property type="match status" value="1"/>
</dbReference>